<evidence type="ECO:0000256" key="1">
    <source>
        <dbReference type="ARBA" id="ARBA00022630"/>
    </source>
</evidence>
<keyword evidence="3" id="KW-0560">Oxidoreductase</keyword>
<keyword evidence="5" id="KW-1185">Reference proteome</keyword>
<keyword evidence="2" id="KW-0288">FMN</keyword>
<name>A0AAE0FTP5_9CHLO</name>
<dbReference type="InterPro" id="IPR004136">
    <property type="entry name" value="NMO"/>
</dbReference>
<protein>
    <recommendedName>
        <fullName evidence="6">Nitronate monooxygenase domain-containing protein</fullName>
    </recommendedName>
</protein>
<dbReference type="InterPro" id="IPR013785">
    <property type="entry name" value="Aldolase_TIM"/>
</dbReference>
<gene>
    <name evidence="4" type="ORF">CYMTET_25491</name>
</gene>
<proteinExistence type="predicted"/>
<keyword evidence="1" id="KW-0285">Flavoprotein</keyword>
<evidence type="ECO:0000313" key="4">
    <source>
        <dbReference type="EMBL" id="KAK3265856.1"/>
    </source>
</evidence>
<dbReference type="SUPFAM" id="SSF51412">
    <property type="entry name" value="Inosine monophosphate dehydrogenase (IMPDH)"/>
    <property type="match status" value="1"/>
</dbReference>
<dbReference type="GO" id="GO:0018580">
    <property type="term" value="F:nitronate monooxygenase activity"/>
    <property type="evidence" value="ECO:0007669"/>
    <property type="project" value="InterPro"/>
</dbReference>
<reference evidence="4 5" key="1">
    <citation type="journal article" date="2015" name="Genome Biol. Evol.">
        <title>Comparative Genomics of a Bacterivorous Green Alga Reveals Evolutionary Causalities and Consequences of Phago-Mixotrophic Mode of Nutrition.</title>
        <authorList>
            <person name="Burns J.A."/>
            <person name="Paasch A."/>
            <person name="Narechania A."/>
            <person name="Kim E."/>
        </authorList>
    </citation>
    <scope>NUCLEOTIDE SEQUENCE [LARGE SCALE GENOMIC DNA]</scope>
    <source>
        <strain evidence="4 5">PLY_AMNH</strain>
    </source>
</reference>
<comment type="caution">
    <text evidence="4">The sequence shown here is derived from an EMBL/GenBank/DDBJ whole genome shotgun (WGS) entry which is preliminary data.</text>
</comment>
<accession>A0AAE0FTP5</accession>
<sequence>GGEGGGHTGDVATSILIPRVVDACKGKISPLTGQQVPVVAAGGIFDSRGLAMALAMGAQAVWVGTRFVACTEAAAPSRHKKGVVGAGYADTHRTLIYTGRPLRIVKNKYSMDWEINRSKEITELCAQGKLPHEWDMAERTKSGEEINPKDYIEAMPLLCGAVAGAIDEVLPAKVIVDEMVTGAAAILKQNATLVVSRL</sequence>
<evidence type="ECO:0008006" key="6">
    <source>
        <dbReference type="Google" id="ProtNLM"/>
    </source>
</evidence>
<dbReference type="EMBL" id="LGRX02013651">
    <property type="protein sequence ID" value="KAK3265856.1"/>
    <property type="molecule type" value="Genomic_DNA"/>
</dbReference>
<dbReference type="Gene3D" id="3.20.20.70">
    <property type="entry name" value="Aldolase class I"/>
    <property type="match status" value="1"/>
</dbReference>
<evidence type="ECO:0000313" key="5">
    <source>
        <dbReference type="Proteomes" id="UP001190700"/>
    </source>
</evidence>
<dbReference type="Pfam" id="PF03060">
    <property type="entry name" value="NMO"/>
    <property type="match status" value="1"/>
</dbReference>
<dbReference type="CDD" id="cd04730">
    <property type="entry name" value="NPD_like"/>
    <property type="match status" value="1"/>
</dbReference>
<organism evidence="4 5">
    <name type="scientific">Cymbomonas tetramitiformis</name>
    <dbReference type="NCBI Taxonomy" id="36881"/>
    <lineage>
        <taxon>Eukaryota</taxon>
        <taxon>Viridiplantae</taxon>
        <taxon>Chlorophyta</taxon>
        <taxon>Pyramimonadophyceae</taxon>
        <taxon>Pyramimonadales</taxon>
        <taxon>Pyramimonadaceae</taxon>
        <taxon>Cymbomonas</taxon>
    </lineage>
</organism>
<dbReference type="Proteomes" id="UP001190700">
    <property type="component" value="Unassembled WGS sequence"/>
</dbReference>
<feature type="non-terminal residue" evidence="4">
    <location>
        <position position="1"/>
    </location>
</feature>
<dbReference type="AlphaFoldDB" id="A0AAE0FTP5"/>
<dbReference type="PANTHER" id="PTHR32332">
    <property type="entry name" value="2-NITROPROPANE DIOXYGENASE"/>
    <property type="match status" value="1"/>
</dbReference>
<evidence type="ECO:0000256" key="2">
    <source>
        <dbReference type="ARBA" id="ARBA00022643"/>
    </source>
</evidence>
<dbReference type="PANTHER" id="PTHR32332:SF31">
    <property type="entry name" value="2-NITROPROPANE DIOXYGENASE FAMILY, PUTATIVE (AFU_ORTHOLOGUE AFUA_2G09850)-RELATED"/>
    <property type="match status" value="1"/>
</dbReference>
<evidence type="ECO:0000256" key="3">
    <source>
        <dbReference type="ARBA" id="ARBA00023002"/>
    </source>
</evidence>